<proteinExistence type="predicted"/>
<sequence length="51" mass="5841">MGIGTQEAAVTTQILWPREVAFTRTVPKTLMPRVRSGELKSSYWMSLPYRV</sequence>
<dbReference type="EMBL" id="GBRH01178308">
    <property type="protein sequence ID" value="JAE19588.1"/>
    <property type="molecule type" value="Transcribed_RNA"/>
</dbReference>
<protein>
    <submittedName>
        <fullName evidence="1">Uncharacterized protein</fullName>
    </submittedName>
</protein>
<name>A0A0A9GG33_ARUDO</name>
<organism evidence="1">
    <name type="scientific">Arundo donax</name>
    <name type="common">Giant reed</name>
    <name type="synonym">Donax arundinaceus</name>
    <dbReference type="NCBI Taxonomy" id="35708"/>
    <lineage>
        <taxon>Eukaryota</taxon>
        <taxon>Viridiplantae</taxon>
        <taxon>Streptophyta</taxon>
        <taxon>Embryophyta</taxon>
        <taxon>Tracheophyta</taxon>
        <taxon>Spermatophyta</taxon>
        <taxon>Magnoliopsida</taxon>
        <taxon>Liliopsida</taxon>
        <taxon>Poales</taxon>
        <taxon>Poaceae</taxon>
        <taxon>PACMAD clade</taxon>
        <taxon>Arundinoideae</taxon>
        <taxon>Arundineae</taxon>
        <taxon>Arundo</taxon>
    </lineage>
</organism>
<accession>A0A0A9GG33</accession>
<reference evidence="1" key="1">
    <citation type="submission" date="2014-09" db="EMBL/GenBank/DDBJ databases">
        <authorList>
            <person name="Magalhaes I.L.F."/>
            <person name="Oliveira U."/>
            <person name="Santos F.R."/>
            <person name="Vidigal T.H.D.A."/>
            <person name="Brescovit A.D."/>
            <person name="Santos A.J."/>
        </authorList>
    </citation>
    <scope>NUCLEOTIDE SEQUENCE</scope>
    <source>
        <tissue evidence="1">Shoot tissue taken approximately 20 cm above the soil surface</tissue>
    </source>
</reference>
<dbReference type="AlphaFoldDB" id="A0A0A9GG33"/>
<evidence type="ECO:0000313" key="1">
    <source>
        <dbReference type="EMBL" id="JAE19588.1"/>
    </source>
</evidence>
<reference evidence="1" key="2">
    <citation type="journal article" date="2015" name="Data Brief">
        <title>Shoot transcriptome of the giant reed, Arundo donax.</title>
        <authorList>
            <person name="Barrero R.A."/>
            <person name="Guerrero F.D."/>
            <person name="Moolhuijzen P."/>
            <person name="Goolsby J.A."/>
            <person name="Tidwell J."/>
            <person name="Bellgard S.E."/>
            <person name="Bellgard M.I."/>
        </authorList>
    </citation>
    <scope>NUCLEOTIDE SEQUENCE</scope>
    <source>
        <tissue evidence="1">Shoot tissue taken approximately 20 cm above the soil surface</tissue>
    </source>
</reference>